<dbReference type="Pfam" id="PF01764">
    <property type="entry name" value="Lipase_3"/>
    <property type="match status" value="1"/>
</dbReference>
<feature type="domain" description="Fungal lipase-type" evidence="1">
    <location>
        <begin position="134"/>
        <end position="231"/>
    </location>
</feature>
<protein>
    <recommendedName>
        <fullName evidence="1">Fungal lipase-type domain-containing protein</fullName>
    </recommendedName>
</protein>
<evidence type="ECO:0000313" key="2">
    <source>
        <dbReference type="EMBL" id="EDR25157.1"/>
    </source>
</evidence>
<dbReference type="KEGG" id="edi:EDI_134780"/>
<dbReference type="SUPFAM" id="SSF53474">
    <property type="entry name" value="alpha/beta-Hydrolases"/>
    <property type="match status" value="1"/>
</dbReference>
<evidence type="ECO:0000313" key="3">
    <source>
        <dbReference type="Proteomes" id="UP000008076"/>
    </source>
</evidence>
<dbReference type="eggNOG" id="ENOG502S6JW">
    <property type="taxonomic scope" value="Eukaryota"/>
</dbReference>
<dbReference type="EMBL" id="DS549645">
    <property type="protein sequence ID" value="EDR25157.1"/>
    <property type="molecule type" value="Genomic_DNA"/>
</dbReference>
<dbReference type="GO" id="GO:0006629">
    <property type="term" value="P:lipid metabolic process"/>
    <property type="evidence" value="ECO:0007669"/>
    <property type="project" value="InterPro"/>
</dbReference>
<dbReference type="AlphaFoldDB" id="B0EJZ1"/>
<dbReference type="InterPro" id="IPR002921">
    <property type="entry name" value="Fungal_lipase-type"/>
</dbReference>
<dbReference type="InterPro" id="IPR029058">
    <property type="entry name" value="AB_hydrolase_fold"/>
</dbReference>
<dbReference type="Gene3D" id="3.40.50.1820">
    <property type="entry name" value="alpha/beta hydrolase"/>
    <property type="match status" value="1"/>
</dbReference>
<dbReference type="PANTHER" id="PTHR45856">
    <property type="entry name" value="ALPHA/BETA-HYDROLASES SUPERFAMILY PROTEIN"/>
    <property type="match status" value="1"/>
</dbReference>
<gene>
    <name evidence="2" type="ORF">EDI_134780</name>
</gene>
<reference evidence="3" key="1">
    <citation type="submission" date="2007-12" db="EMBL/GenBank/DDBJ databases">
        <title>Annotation of Entamoeba dispar SAW760.</title>
        <authorList>
            <person name="Lorenzi H."/>
            <person name="Inman J."/>
            <person name="Schobel S."/>
            <person name="Amedeo P."/>
            <person name="Caler E."/>
        </authorList>
    </citation>
    <scope>NUCLEOTIDE SEQUENCE [LARGE SCALE GENOMIC DNA]</scope>
    <source>
        <strain evidence="3">ATCC PRA-260 / SAW760</strain>
    </source>
</reference>
<proteinExistence type="predicted"/>
<evidence type="ECO:0000259" key="1">
    <source>
        <dbReference type="Pfam" id="PF01764"/>
    </source>
</evidence>
<dbReference type="Proteomes" id="UP000008076">
    <property type="component" value="Unassembled WGS sequence"/>
</dbReference>
<dbReference type="PANTHER" id="PTHR45856:SF11">
    <property type="entry name" value="FUNGAL LIPASE-LIKE DOMAIN-CONTAINING PROTEIN"/>
    <property type="match status" value="1"/>
</dbReference>
<dbReference type="OrthoDB" id="58570at2759"/>
<dbReference type="RefSeq" id="XP_001738517.1">
    <property type="nucleotide sequence ID" value="XM_001738465.1"/>
</dbReference>
<sequence length="330" mass="37317">MAIIITLILQPRLFNTNRNEQDVTSKNNGMNKMIFNETNDDLSFNDANHKIEGITLDNVFKHSALCGRDSFGITLIEYSCLSYLAYSKKWNDTVQSKNITEYLKRRGWEIEFHSDESMLSYVVGYNIKNKVKIISFKGTDSINDLISDVKLFGEAIIPKAFNIIPLFTKQTLQKVSYVMSFFGSKAFPTNYNNLINIAKNEVNKYNESTIQIVLTGHSLGGAIANVVGSDIGLANVGISPPGIYLGTKSFGIKKKNMNIFTRVVIPENDLVASMGIHGGVQINIPCYDYFWKCHNLKNTLCTIAALCHEKEMNNLCKEEWNKWNFNSITW</sequence>
<keyword evidence="3" id="KW-1185">Reference proteome</keyword>
<dbReference type="VEuPathDB" id="AmoebaDB:EDI_134780"/>
<name>B0EJZ1_ENTDS</name>
<dbReference type="OMA" id="NKWNFNS"/>
<organism evidence="3">
    <name type="scientific">Entamoeba dispar (strain ATCC PRA-260 / SAW760)</name>
    <dbReference type="NCBI Taxonomy" id="370354"/>
    <lineage>
        <taxon>Eukaryota</taxon>
        <taxon>Amoebozoa</taxon>
        <taxon>Evosea</taxon>
        <taxon>Archamoebae</taxon>
        <taxon>Mastigamoebida</taxon>
        <taxon>Entamoebidae</taxon>
        <taxon>Entamoeba</taxon>
    </lineage>
</organism>
<dbReference type="InterPro" id="IPR051218">
    <property type="entry name" value="Sec_MonoDiacylglyc_Lipase"/>
</dbReference>
<dbReference type="GeneID" id="5883600"/>
<accession>B0EJZ1</accession>